<gene>
    <name evidence="2" type="ORF">ACFOSU_10060</name>
</gene>
<protein>
    <submittedName>
        <fullName evidence="2">DUF1269 domain-containing protein</fullName>
    </submittedName>
</protein>
<name>A0ABV7END2_9GAMM</name>
<keyword evidence="1" id="KW-0472">Membrane</keyword>
<feature type="transmembrane region" description="Helical" evidence="1">
    <location>
        <begin position="89"/>
        <end position="110"/>
    </location>
</feature>
<evidence type="ECO:0000313" key="2">
    <source>
        <dbReference type="EMBL" id="MFC3104239.1"/>
    </source>
</evidence>
<keyword evidence="1" id="KW-1133">Transmembrane helix</keyword>
<dbReference type="PANTHER" id="PTHR36109:SF2">
    <property type="entry name" value="MEMBRANE PROTEIN"/>
    <property type="match status" value="1"/>
</dbReference>
<reference evidence="3" key="1">
    <citation type="journal article" date="2019" name="Int. J. Syst. Evol. Microbiol.">
        <title>The Global Catalogue of Microorganisms (GCM) 10K type strain sequencing project: providing services to taxonomists for standard genome sequencing and annotation.</title>
        <authorList>
            <consortium name="The Broad Institute Genomics Platform"/>
            <consortium name="The Broad Institute Genome Sequencing Center for Infectious Disease"/>
            <person name="Wu L."/>
            <person name="Ma J."/>
        </authorList>
    </citation>
    <scope>NUCLEOTIDE SEQUENCE [LARGE SCALE GENOMIC DNA]</scope>
    <source>
        <strain evidence="3">KCTC 52640</strain>
    </source>
</reference>
<dbReference type="InterPro" id="IPR052948">
    <property type="entry name" value="Low_temp-induced_all0457"/>
</dbReference>
<accession>A0ABV7END2</accession>
<evidence type="ECO:0000256" key="1">
    <source>
        <dbReference type="SAM" id="Phobius"/>
    </source>
</evidence>
<evidence type="ECO:0000313" key="3">
    <source>
        <dbReference type="Proteomes" id="UP001595462"/>
    </source>
</evidence>
<keyword evidence="1" id="KW-0812">Transmembrane</keyword>
<organism evidence="2 3">
    <name type="scientific">Salinisphaera aquimarina</name>
    <dbReference type="NCBI Taxonomy" id="2094031"/>
    <lineage>
        <taxon>Bacteria</taxon>
        <taxon>Pseudomonadati</taxon>
        <taxon>Pseudomonadota</taxon>
        <taxon>Gammaproteobacteria</taxon>
        <taxon>Salinisphaerales</taxon>
        <taxon>Salinisphaeraceae</taxon>
        <taxon>Salinisphaera</taxon>
    </lineage>
</organism>
<dbReference type="Proteomes" id="UP001595462">
    <property type="component" value="Unassembled WGS sequence"/>
</dbReference>
<proteinExistence type="predicted"/>
<dbReference type="EMBL" id="JBHRSS010000003">
    <property type="protein sequence ID" value="MFC3104239.1"/>
    <property type="molecule type" value="Genomic_DNA"/>
</dbReference>
<dbReference type="PANTHER" id="PTHR36109">
    <property type="entry name" value="MEMBRANE PROTEIN-RELATED"/>
    <property type="match status" value="1"/>
</dbReference>
<keyword evidence="3" id="KW-1185">Reference proteome</keyword>
<comment type="caution">
    <text evidence="2">The sequence shown here is derived from an EMBL/GenBank/DDBJ whole genome shotgun (WGS) entry which is preliminary data.</text>
</comment>
<sequence>MRKLYCLLPDEHALRAVIGELHTAGVDTGRIGIVAHRNIRFDEHLSAEELGQIRHSDLLPSLEKGAAAGGVTGLCAGLVALVFPPAGFALGGTALIGTTVAGAGFGAWMASMVGISLPHQDIEAFSQAIEDGALLLLIDIETERQDEIAAHIRRHHPNVRINYSSRWLSGAA</sequence>
<feature type="transmembrane region" description="Helical" evidence="1">
    <location>
        <begin position="65"/>
        <end position="83"/>
    </location>
</feature>
<dbReference type="RefSeq" id="WP_380689026.1">
    <property type="nucleotide sequence ID" value="NZ_JBHRSS010000003.1"/>
</dbReference>